<gene>
    <name evidence="1" type="ORF">F3Y22_tig00110392pilonHSYRG00106</name>
</gene>
<evidence type="ECO:0000313" key="1">
    <source>
        <dbReference type="EMBL" id="KAE8706510.1"/>
    </source>
</evidence>
<reference evidence="1" key="1">
    <citation type="submission" date="2019-09" db="EMBL/GenBank/DDBJ databases">
        <title>Draft genome information of white flower Hibiscus syriacus.</title>
        <authorList>
            <person name="Kim Y.-M."/>
        </authorList>
    </citation>
    <scope>NUCLEOTIDE SEQUENCE [LARGE SCALE GENOMIC DNA]</scope>
    <source>
        <strain evidence="1">YM2019G1</strain>
    </source>
</reference>
<dbReference type="AlphaFoldDB" id="A0A6A3APF1"/>
<comment type="caution">
    <text evidence="1">The sequence shown here is derived from an EMBL/GenBank/DDBJ whole genome shotgun (WGS) entry which is preliminary data.</text>
</comment>
<protein>
    <submittedName>
        <fullName evidence="1">Uncharacterized protein</fullName>
    </submittedName>
</protein>
<accession>A0A6A3APF1</accession>
<keyword evidence="2" id="KW-1185">Reference proteome</keyword>
<dbReference type="Proteomes" id="UP000436088">
    <property type="component" value="Unassembled WGS sequence"/>
</dbReference>
<proteinExistence type="predicted"/>
<sequence length="79" mass="8292">MPLGEVWCKPSAGSFKINVNGSCSTSQNAYGVLVQDAEGMAVDGSTRTLSVYGDSTVTEVAALTVDIRLAIDLQLPSVW</sequence>
<organism evidence="1 2">
    <name type="scientific">Hibiscus syriacus</name>
    <name type="common">Rose of Sharon</name>
    <dbReference type="NCBI Taxonomy" id="106335"/>
    <lineage>
        <taxon>Eukaryota</taxon>
        <taxon>Viridiplantae</taxon>
        <taxon>Streptophyta</taxon>
        <taxon>Embryophyta</taxon>
        <taxon>Tracheophyta</taxon>
        <taxon>Spermatophyta</taxon>
        <taxon>Magnoliopsida</taxon>
        <taxon>eudicotyledons</taxon>
        <taxon>Gunneridae</taxon>
        <taxon>Pentapetalae</taxon>
        <taxon>rosids</taxon>
        <taxon>malvids</taxon>
        <taxon>Malvales</taxon>
        <taxon>Malvaceae</taxon>
        <taxon>Malvoideae</taxon>
        <taxon>Hibiscus</taxon>
    </lineage>
</organism>
<name>A0A6A3APF1_HIBSY</name>
<dbReference type="EMBL" id="VEPZ02000969">
    <property type="protein sequence ID" value="KAE8706510.1"/>
    <property type="molecule type" value="Genomic_DNA"/>
</dbReference>
<evidence type="ECO:0000313" key="2">
    <source>
        <dbReference type="Proteomes" id="UP000436088"/>
    </source>
</evidence>